<feature type="non-terminal residue" evidence="1">
    <location>
        <position position="1"/>
    </location>
</feature>
<keyword evidence="2" id="KW-1185">Reference proteome</keyword>
<accession>A0A9N9JGK9</accession>
<name>A0A9N9JGK9_9GLOM</name>
<reference evidence="1" key="1">
    <citation type="submission" date="2021-06" db="EMBL/GenBank/DDBJ databases">
        <authorList>
            <person name="Kallberg Y."/>
            <person name="Tangrot J."/>
            <person name="Rosling A."/>
        </authorList>
    </citation>
    <scope>NUCLEOTIDE SEQUENCE</scope>
    <source>
        <strain evidence="1">FL966</strain>
    </source>
</reference>
<gene>
    <name evidence="1" type="ORF">CPELLU_LOCUS16363</name>
</gene>
<comment type="caution">
    <text evidence="1">The sequence shown here is derived from an EMBL/GenBank/DDBJ whole genome shotgun (WGS) entry which is preliminary data.</text>
</comment>
<dbReference type="AlphaFoldDB" id="A0A9N9JGK9"/>
<protein>
    <submittedName>
        <fullName evidence="1">10161_t:CDS:1</fullName>
    </submittedName>
</protein>
<dbReference type="Proteomes" id="UP000789759">
    <property type="component" value="Unassembled WGS sequence"/>
</dbReference>
<evidence type="ECO:0000313" key="1">
    <source>
        <dbReference type="EMBL" id="CAG8780520.1"/>
    </source>
</evidence>
<dbReference type="EMBL" id="CAJVQA010023952">
    <property type="protein sequence ID" value="CAG8780520.1"/>
    <property type="molecule type" value="Genomic_DNA"/>
</dbReference>
<proteinExistence type="predicted"/>
<sequence length="126" mass="14713">QIQHNAAIRTSKLELFWLQVTTDVSSSSSDNNFETETESILEIKNNINLYNLAIEQLENKVKSNNYNEIESAHLNAMLFYHQLVKYSKRKTKASVTVTKATEKTFIMLILYELRHQTTFKIAFCQY</sequence>
<dbReference type="OrthoDB" id="2440099at2759"/>
<organism evidence="1 2">
    <name type="scientific">Cetraspora pellucida</name>
    <dbReference type="NCBI Taxonomy" id="1433469"/>
    <lineage>
        <taxon>Eukaryota</taxon>
        <taxon>Fungi</taxon>
        <taxon>Fungi incertae sedis</taxon>
        <taxon>Mucoromycota</taxon>
        <taxon>Glomeromycotina</taxon>
        <taxon>Glomeromycetes</taxon>
        <taxon>Diversisporales</taxon>
        <taxon>Gigasporaceae</taxon>
        <taxon>Cetraspora</taxon>
    </lineage>
</organism>
<evidence type="ECO:0000313" key="2">
    <source>
        <dbReference type="Proteomes" id="UP000789759"/>
    </source>
</evidence>